<keyword evidence="2" id="KW-0479">Metal-binding</keyword>
<dbReference type="AlphaFoldDB" id="A0A2N9HVV0"/>
<dbReference type="GO" id="GO:0010333">
    <property type="term" value="F:terpene synthase activity"/>
    <property type="evidence" value="ECO:0007669"/>
    <property type="project" value="InterPro"/>
</dbReference>
<evidence type="ECO:0000259" key="4">
    <source>
        <dbReference type="Pfam" id="PF01397"/>
    </source>
</evidence>
<dbReference type="Gene3D" id="1.10.600.10">
    <property type="entry name" value="Farnesyl Diphosphate Synthase"/>
    <property type="match status" value="2"/>
</dbReference>
<dbReference type="Gene3D" id="1.50.10.130">
    <property type="entry name" value="Terpene synthase, N-terminal domain"/>
    <property type="match status" value="2"/>
</dbReference>
<evidence type="ECO:0000256" key="1">
    <source>
        <dbReference type="ARBA" id="ARBA00001946"/>
    </source>
</evidence>
<reference evidence="6" key="1">
    <citation type="submission" date="2018-02" db="EMBL/GenBank/DDBJ databases">
        <authorList>
            <person name="Cohen D.B."/>
            <person name="Kent A.D."/>
        </authorList>
    </citation>
    <scope>NUCLEOTIDE SEQUENCE</scope>
</reference>
<evidence type="ECO:0000313" key="6">
    <source>
        <dbReference type="EMBL" id="SPD18067.1"/>
    </source>
</evidence>
<evidence type="ECO:0000256" key="2">
    <source>
        <dbReference type="ARBA" id="ARBA00022723"/>
    </source>
</evidence>
<name>A0A2N9HVV0_FAGSY</name>
<dbReference type="GO" id="GO:0016114">
    <property type="term" value="P:terpenoid biosynthetic process"/>
    <property type="evidence" value="ECO:0007669"/>
    <property type="project" value="InterPro"/>
</dbReference>
<dbReference type="InterPro" id="IPR001906">
    <property type="entry name" value="Terpene_synth_N"/>
</dbReference>
<dbReference type="InterPro" id="IPR008930">
    <property type="entry name" value="Terpenoid_cyclase/PrenylTrfase"/>
</dbReference>
<comment type="cofactor">
    <cofactor evidence="1">
        <name>Mg(2+)</name>
        <dbReference type="ChEBI" id="CHEBI:18420"/>
    </cofactor>
</comment>
<dbReference type="GO" id="GO:0000287">
    <property type="term" value="F:magnesium ion binding"/>
    <property type="evidence" value="ECO:0007669"/>
    <property type="project" value="InterPro"/>
</dbReference>
<evidence type="ECO:0008006" key="7">
    <source>
        <dbReference type="Google" id="ProtNLM"/>
    </source>
</evidence>
<dbReference type="PANTHER" id="PTHR31225:SF9">
    <property type="entry name" value="TERPENE SYNTHASE 10"/>
    <property type="match status" value="1"/>
</dbReference>
<dbReference type="EMBL" id="OIVN01004557">
    <property type="protein sequence ID" value="SPD18067.1"/>
    <property type="molecule type" value="Genomic_DNA"/>
</dbReference>
<evidence type="ECO:0000259" key="5">
    <source>
        <dbReference type="Pfam" id="PF03936"/>
    </source>
</evidence>
<feature type="domain" description="Terpene synthase metal-binding" evidence="5">
    <location>
        <begin position="169"/>
        <end position="292"/>
    </location>
</feature>
<gene>
    <name evidence="6" type="ORF">FSB_LOCUS45949</name>
</gene>
<dbReference type="InterPro" id="IPR005630">
    <property type="entry name" value="Terpene_synthase_metal-bd"/>
</dbReference>
<keyword evidence="3" id="KW-0460">Magnesium</keyword>
<dbReference type="Pfam" id="PF01397">
    <property type="entry name" value="Terpene_synth"/>
    <property type="match status" value="1"/>
</dbReference>
<feature type="domain" description="Terpene synthase N-terminal" evidence="4">
    <location>
        <begin position="7"/>
        <end position="124"/>
    </location>
</feature>
<dbReference type="InterPro" id="IPR008949">
    <property type="entry name" value="Isoprenoid_synthase_dom_sf"/>
</dbReference>
<dbReference type="PANTHER" id="PTHR31225">
    <property type="entry name" value="OS04G0344100 PROTEIN-RELATED"/>
    <property type="match status" value="1"/>
</dbReference>
<dbReference type="InterPro" id="IPR050148">
    <property type="entry name" value="Terpene_synthase-like"/>
</dbReference>
<organism evidence="6">
    <name type="scientific">Fagus sylvatica</name>
    <name type="common">Beechnut</name>
    <dbReference type="NCBI Taxonomy" id="28930"/>
    <lineage>
        <taxon>Eukaryota</taxon>
        <taxon>Viridiplantae</taxon>
        <taxon>Streptophyta</taxon>
        <taxon>Embryophyta</taxon>
        <taxon>Tracheophyta</taxon>
        <taxon>Spermatophyta</taxon>
        <taxon>Magnoliopsida</taxon>
        <taxon>eudicotyledons</taxon>
        <taxon>Gunneridae</taxon>
        <taxon>Pentapetalae</taxon>
        <taxon>rosids</taxon>
        <taxon>fabids</taxon>
        <taxon>Fagales</taxon>
        <taxon>Fagaceae</taxon>
        <taxon>Fagus</taxon>
    </lineage>
</organism>
<sequence length="300" mass="35261">MMLDKVVDPANQLELIDILQKLGLSYHFEDEINKLLKSIYNNVSNNDTWDKEGLYAAALKFRLLRQHGYNVSQELFSSFKDEFGNFKAHLCEDTKGMLYLYEASYLLVEVSHSLEIPLHWRMPRLEARWFIDIYARSEGMNPTLLELAKLDFNMVQATHQEDLRDVLMRMCTRICVIITIIDDDVYDVYGTLDELELFTDVIERWEINAMEQLPDYMKICFLILYNTVNEIALNAHKEQGFVIISYLKKVWADLCKSFLVEAKWYYSGYTPSLQEYNSNAWISIAGPVVLVHKQDIFWKE</sequence>
<dbReference type="InterPro" id="IPR036965">
    <property type="entry name" value="Terpene_synth_N_sf"/>
</dbReference>
<proteinExistence type="predicted"/>
<evidence type="ECO:0000256" key="3">
    <source>
        <dbReference type="ARBA" id="ARBA00022842"/>
    </source>
</evidence>
<protein>
    <recommendedName>
        <fullName evidence="7">Terpene synthase N-terminal domain-containing protein</fullName>
    </recommendedName>
</protein>
<dbReference type="Pfam" id="PF03936">
    <property type="entry name" value="Terpene_synth_C"/>
    <property type="match status" value="1"/>
</dbReference>
<dbReference type="SUPFAM" id="SSF48239">
    <property type="entry name" value="Terpenoid cyclases/Protein prenyltransferases"/>
    <property type="match status" value="1"/>
</dbReference>
<accession>A0A2N9HVV0</accession>
<dbReference type="SUPFAM" id="SSF48576">
    <property type="entry name" value="Terpenoid synthases"/>
    <property type="match status" value="1"/>
</dbReference>